<dbReference type="AlphaFoldDB" id="A0A9N9BCP5"/>
<accession>A0A9N9BCP5</accession>
<gene>
    <name evidence="2" type="ORF">DERYTH_LOCUS5848</name>
</gene>
<proteinExistence type="predicted"/>
<keyword evidence="3" id="KW-1185">Reference proteome</keyword>
<dbReference type="OrthoDB" id="2410581at2759"/>
<dbReference type="EMBL" id="CAJVPY010002526">
    <property type="protein sequence ID" value="CAG8563422.1"/>
    <property type="molecule type" value="Genomic_DNA"/>
</dbReference>
<feature type="transmembrane region" description="Helical" evidence="1">
    <location>
        <begin position="172"/>
        <end position="191"/>
    </location>
</feature>
<evidence type="ECO:0000313" key="2">
    <source>
        <dbReference type="EMBL" id="CAG8563422.1"/>
    </source>
</evidence>
<evidence type="ECO:0000256" key="1">
    <source>
        <dbReference type="SAM" id="Phobius"/>
    </source>
</evidence>
<name>A0A9N9BCP5_9GLOM</name>
<sequence length="192" mass="20900">MVNLKFRIQCDYIHDSDEHENPSPNVISNGQHETSNFGTVVKGNPPPLSQYQLGLLTYVTNYTGLQLFISPSHPNSSFYSNVSCWQEPMLRCYQKINPLFQNKDILCLSVVNPHDEGVKFNFSISFTSGVSAISPTPASNAISTTNFPKKAATHTVSPNFMASGGDGSGGTGIWWVLMGVGVASSIFTFLLS</sequence>
<keyword evidence="1" id="KW-0812">Transmembrane</keyword>
<evidence type="ECO:0000313" key="3">
    <source>
        <dbReference type="Proteomes" id="UP000789405"/>
    </source>
</evidence>
<dbReference type="Proteomes" id="UP000789405">
    <property type="component" value="Unassembled WGS sequence"/>
</dbReference>
<comment type="caution">
    <text evidence="2">The sequence shown here is derived from an EMBL/GenBank/DDBJ whole genome shotgun (WGS) entry which is preliminary data.</text>
</comment>
<keyword evidence="1" id="KW-1133">Transmembrane helix</keyword>
<protein>
    <submittedName>
        <fullName evidence="2">14073_t:CDS:1</fullName>
    </submittedName>
</protein>
<organism evidence="2 3">
    <name type="scientific">Dentiscutata erythropus</name>
    <dbReference type="NCBI Taxonomy" id="1348616"/>
    <lineage>
        <taxon>Eukaryota</taxon>
        <taxon>Fungi</taxon>
        <taxon>Fungi incertae sedis</taxon>
        <taxon>Mucoromycota</taxon>
        <taxon>Glomeromycotina</taxon>
        <taxon>Glomeromycetes</taxon>
        <taxon>Diversisporales</taxon>
        <taxon>Gigasporaceae</taxon>
        <taxon>Dentiscutata</taxon>
    </lineage>
</organism>
<keyword evidence="1" id="KW-0472">Membrane</keyword>
<reference evidence="2" key="1">
    <citation type="submission" date="2021-06" db="EMBL/GenBank/DDBJ databases">
        <authorList>
            <person name="Kallberg Y."/>
            <person name="Tangrot J."/>
            <person name="Rosling A."/>
        </authorList>
    </citation>
    <scope>NUCLEOTIDE SEQUENCE</scope>
    <source>
        <strain evidence="2">MA453B</strain>
    </source>
</reference>